<dbReference type="PANTHER" id="PTHR46796">
    <property type="entry name" value="HTH-TYPE TRANSCRIPTIONAL ACTIVATOR RHAS-RELATED"/>
    <property type="match status" value="1"/>
</dbReference>
<protein>
    <submittedName>
        <fullName evidence="5">AraC-like DNA-binding protein</fullName>
    </submittedName>
</protein>
<dbReference type="SMART" id="SM00342">
    <property type="entry name" value="HTH_ARAC"/>
    <property type="match status" value="1"/>
</dbReference>
<dbReference type="InterPro" id="IPR018060">
    <property type="entry name" value="HTH_AraC"/>
</dbReference>
<feature type="domain" description="HTH araC/xylS-type" evidence="4">
    <location>
        <begin position="168"/>
        <end position="268"/>
    </location>
</feature>
<accession>A0A841J1X5</accession>
<evidence type="ECO:0000256" key="2">
    <source>
        <dbReference type="ARBA" id="ARBA00023125"/>
    </source>
</evidence>
<evidence type="ECO:0000313" key="6">
    <source>
        <dbReference type="Proteomes" id="UP000552700"/>
    </source>
</evidence>
<keyword evidence="2 5" id="KW-0238">DNA-binding</keyword>
<dbReference type="GO" id="GO:0043565">
    <property type="term" value="F:sequence-specific DNA binding"/>
    <property type="evidence" value="ECO:0007669"/>
    <property type="project" value="InterPro"/>
</dbReference>
<evidence type="ECO:0000256" key="3">
    <source>
        <dbReference type="ARBA" id="ARBA00023163"/>
    </source>
</evidence>
<evidence type="ECO:0000259" key="4">
    <source>
        <dbReference type="PROSITE" id="PS01124"/>
    </source>
</evidence>
<dbReference type="Pfam" id="PF12833">
    <property type="entry name" value="HTH_18"/>
    <property type="match status" value="1"/>
</dbReference>
<keyword evidence="3" id="KW-0804">Transcription</keyword>
<comment type="caution">
    <text evidence="5">The sequence shown here is derived from an EMBL/GenBank/DDBJ whole genome shotgun (WGS) entry which is preliminary data.</text>
</comment>
<dbReference type="GO" id="GO:0003700">
    <property type="term" value="F:DNA-binding transcription factor activity"/>
    <property type="evidence" value="ECO:0007669"/>
    <property type="project" value="InterPro"/>
</dbReference>
<keyword evidence="1" id="KW-0805">Transcription regulation</keyword>
<gene>
    <name evidence="5" type="ORF">FHS92_002457</name>
</gene>
<evidence type="ECO:0000256" key="1">
    <source>
        <dbReference type="ARBA" id="ARBA00023015"/>
    </source>
</evidence>
<dbReference type="EMBL" id="JACIJP010000004">
    <property type="protein sequence ID" value="MBB6124704.1"/>
    <property type="molecule type" value="Genomic_DNA"/>
</dbReference>
<organism evidence="5 6">
    <name type="scientific">Sphingobium subterraneum</name>
    <dbReference type="NCBI Taxonomy" id="627688"/>
    <lineage>
        <taxon>Bacteria</taxon>
        <taxon>Pseudomonadati</taxon>
        <taxon>Pseudomonadota</taxon>
        <taxon>Alphaproteobacteria</taxon>
        <taxon>Sphingomonadales</taxon>
        <taxon>Sphingomonadaceae</taxon>
        <taxon>Sphingobium</taxon>
    </lineage>
</organism>
<evidence type="ECO:0000313" key="5">
    <source>
        <dbReference type="EMBL" id="MBB6124704.1"/>
    </source>
</evidence>
<dbReference type="PROSITE" id="PS01124">
    <property type="entry name" value="HTH_ARAC_FAMILY_2"/>
    <property type="match status" value="1"/>
</dbReference>
<dbReference type="RefSeq" id="WP_246351978.1">
    <property type="nucleotide sequence ID" value="NZ_JACIJP010000004.1"/>
</dbReference>
<proteinExistence type="predicted"/>
<dbReference type="Proteomes" id="UP000552700">
    <property type="component" value="Unassembled WGS sequence"/>
</dbReference>
<reference evidence="5 6" key="1">
    <citation type="submission" date="2020-08" db="EMBL/GenBank/DDBJ databases">
        <title>Genomic Encyclopedia of Type Strains, Phase IV (KMG-IV): sequencing the most valuable type-strain genomes for metagenomic binning, comparative biology and taxonomic classification.</title>
        <authorList>
            <person name="Goeker M."/>
        </authorList>
    </citation>
    <scope>NUCLEOTIDE SEQUENCE [LARGE SCALE GENOMIC DNA]</scope>
    <source>
        <strain evidence="5 6">DSM 102255</strain>
    </source>
</reference>
<dbReference type="Gene3D" id="1.10.10.60">
    <property type="entry name" value="Homeodomain-like"/>
    <property type="match status" value="1"/>
</dbReference>
<name>A0A841J1X5_9SPHN</name>
<sequence length="293" mass="33232">MYHNYPDNTEEGFVGLRYWVPPEHLRNFFGSVYLFTVKRPQYSDLTRADMPQLRFMLSGSGHYTFHDGREAATPKVCMVGPTMGATRFQLDSPSVVFGTSFLPLGWMALGCESADRWIDSIYDVIATHGPQFQDMLDMMRAERDPDIIVERLWQFLESQLRPIPAGVETAVAAIDAWLSDESSPQVDRLVAASGLSARQVARTTNRLYGAPPKLLARKYRALRCASQIVIDKKSWVDLCEEGTFYDQPHFIREIKQFIGLTPHQLMNDPTDVARLTVQRRALTGLVAEINRIS</sequence>
<dbReference type="AlphaFoldDB" id="A0A841J1X5"/>
<dbReference type="InterPro" id="IPR050204">
    <property type="entry name" value="AraC_XylS_family_regulators"/>
</dbReference>
<keyword evidence="6" id="KW-1185">Reference proteome</keyword>